<dbReference type="InterPro" id="IPR017871">
    <property type="entry name" value="ABC_transporter-like_CS"/>
</dbReference>
<dbReference type="Gene3D" id="3.40.50.300">
    <property type="entry name" value="P-loop containing nucleotide triphosphate hydrolases"/>
    <property type="match status" value="1"/>
</dbReference>
<dbReference type="RefSeq" id="WP_212818745.1">
    <property type="nucleotide sequence ID" value="NZ_AP023359.1"/>
</dbReference>
<proteinExistence type="inferred from homology"/>
<dbReference type="PROSITE" id="PS00211">
    <property type="entry name" value="ABC_TRANSPORTER_1"/>
    <property type="match status" value="1"/>
</dbReference>
<dbReference type="PANTHER" id="PTHR43335:SF4">
    <property type="entry name" value="ABC TRANSPORTER, ATP-BINDING PROTEIN"/>
    <property type="match status" value="1"/>
</dbReference>
<dbReference type="EMBL" id="AP023359">
    <property type="protein sequence ID" value="BCJ69456.1"/>
    <property type="molecule type" value="Genomic_DNA"/>
</dbReference>
<sequence>MTAYADTAPGSTGLPISIHGLGKRFGDRDVLNDVSFTARPGRVTGYLGPNGTGKTTTIRILLALTAATTGSATFGGRSYRSIPRPGRTVGVLLENAGLHPGLTPTKQLRIAAAATGTPRSRIADVVDEVGLTEVANRKIKTFSQGMRQRLGLALALLPQPSTLILDEPASGLDPEGIIWMRGLLRDYAARGATVLVTSHVLAELERFADDVVVIGGGRILAHTALDRLPDGVDLETFYLSTLHTAGAATRQETQA</sequence>
<evidence type="ECO:0000256" key="1">
    <source>
        <dbReference type="ARBA" id="ARBA00005417"/>
    </source>
</evidence>
<keyword evidence="2" id="KW-0813">Transport</keyword>
<dbReference type="Proteomes" id="UP000680866">
    <property type="component" value="Chromosome"/>
</dbReference>
<dbReference type="AlphaFoldDB" id="A0A810N7T3"/>
<dbReference type="SUPFAM" id="SSF52540">
    <property type="entry name" value="P-loop containing nucleoside triphosphate hydrolases"/>
    <property type="match status" value="1"/>
</dbReference>
<reference evidence="6" key="1">
    <citation type="submission" date="2020-08" db="EMBL/GenBank/DDBJ databases">
        <title>Whole genome shotgun sequence of Polymorphospora rubra NBRC 101157.</title>
        <authorList>
            <person name="Komaki H."/>
            <person name="Tamura T."/>
        </authorList>
    </citation>
    <scope>NUCLEOTIDE SEQUENCE</scope>
    <source>
        <strain evidence="6">NBRC 101157</strain>
    </source>
</reference>
<organism evidence="6 7">
    <name type="scientific">Polymorphospora rubra</name>
    <dbReference type="NCBI Taxonomy" id="338584"/>
    <lineage>
        <taxon>Bacteria</taxon>
        <taxon>Bacillati</taxon>
        <taxon>Actinomycetota</taxon>
        <taxon>Actinomycetes</taxon>
        <taxon>Micromonosporales</taxon>
        <taxon>Micromonosporaceae</taxon>
        <taxon>Polymorphospora</taxon>
    </lineage>
</organism>
<dbReference type="InterPro" id="IPR003439">
    <property type="entry name" value="ABC_transporter-like_ATP-bd"/>
</dbReference>
<gene>
    <name evidence="6" type="ORF">Prubr_64770</name>
</gene>
<dbReference type="Pfam" id="PF00005">
    <property type="entry name" value="ABC_tran"/>
    <property type="match status" value="1"/>
</dbReference>
<dbReference type="PROSITE" id="PS50893">
    <property type="entry name" value="ABC_TRANSPORTER_2"/>
    <property type="match status" value="1"/>
</dbReference>
<dbReference type="GO" id="GO:0005524">
    <property type="term" value="F:ATP binding"/>
    <property type="evidence" value="ECO:0007669"/>
    <property type="project" value="UniProtKB-KW"/>
</dbReference>
<evidence type="ECO:0000259" key="5">
    <source>
        <dbReference type="PROSITE" id="PS50893"/>
    </source>
</evidence>
<evidence type="ECO:0000313" key="7">
    <source>
        <dbReference type="Proteomes" id="UP000680866"/>
    </source>
</evidence>
<dbReference type="InterPro" id="IPR027417">
    <property type="entry name" value="P-loop_NTPase"/>
</dbReference>
<evidence type="ECO:0000256" key="4">
    <source>
        <dbReference type="ARBA" id="ARBA00022840"/>
    </source>
</evidence>
<evidence type="ECO:0000256" key="2">
    <source>
        <dbReference type="ARBA" id="ARBA00022448"/>
    </source>
</evidence>
<dbReference type="KEGG" id="pry:Prubr_64770"/>
<comment type="similarity">
    <text evidence="1">Belongs to the ABC transporter superfamily.</text>
</comment>
<dbReference type="SMART" id="SM00382">
    <property type="entry name" value="AAA"/>
    <property type="match status" value="1"/>
</dbReference>
<name>A0A810N7T3_9ACTN</name>
<keyword evidence="4" id="KW-0067">ATP-binding</keyword>
<keyword evidence="3" id="KW-0547">Nucleotide-binding</keyword>
<dbReference type="PANTHER" id="PTHR43335">
    <property type="entry name" value="ABC TRANSPORTER, ATP-BINDING PROTEIN"/>
    <property type="match status" value="1"/>
</dbReference>
<feature type="domain" description="ABC transporter" evidence="5">
    <location>
        <begin position="16"/>
        <end position="241"/>
    </location>
</feature>
<protein>
    <submittedName>
        <fullName evidence="6">ABC transporter</fullName>
    </submittedName>
</protein>
<keyword evidence="7" id="KW-1185">Reference proteome</keyword>
<evidence type="ECO:0000313" key="6">
    <source>
        <dbReference type="EMBL" id="BCJ69456.1"/>
    </source>
</evidence>
<dbReference type="InterPro" id="IPR003593">
    <property type="entry name" value="AAA+_ATPase"/>
</dbReference>
<dbReference type="GO" id="GO:0016887">
    <property type="term" value="F:ATP hydrolysis activity"/>
    <property type="evidence" value="ECO:0007669"/>
    <property type="project" value="InterPro"/>
</dbReference>
<accession>A0A810N7T3</accession>
<evidence type="ECO:0000256" key="3">
    <source>
        <dbReference type="ARBA" id="ARBA00022741"/>
    </source>
</evidence>